<feature type="domain" description="Protein kinase" evidence="8">
    <location>
        <begin position="318"/>
        <end position="589"/>
    </location>
</feature>
<dbReference type="InterPro" id="IPR036305">
    <property type="entry name" value="RGS_sf"/>
</dbReference>
<feature type="domain" description="RGS" evidence="9">
    <location>
        <begin position="62"/>
        <end position="119"/>
    </location>
</feature>
<dbReference type="GO" id="GO:0005524">
    <property type="term" value="F:ATP binding"/>
    <property type="evidence" value="ECO:0007669"/>
    <property type="project" value="UniProtKB-UniRule"/>
</dbReference>
<dbReference type="Proteomes" id="UP001054902">
    <property type="component" value="Unassembled WGS sequence"/>
</dbReference>
<evidence type="ECO:0000256" key="5">
    <source>
        <dbReference type="ARBA" id="ARBA00022840"/>
    </source>
</evidence>
<evidence type="ECO:0000256" key="2">
    <source>
        <dbReference type="ARBA" id="ARBA00022679"/>
    </source>
</evidence>
<feature type="domain" description="AGC-kinase C-terminal" evidence="10">
    <location>
        <begin position="590"/>
        <end position="655"/>
    </location>
</feature>
<dbReference type="PROSITE" id="PS00107">
    <property type="entry name" value="PROTEIN_KINASE_ATP"/>
    <property type="match status" value="1"/>
</dbReference>
<accession>A0AAD3CUD6</accession>
<name>A0AAD3CUD6_9STRA</name>
<dbReference type="PANTHER" id="PTHR24355">
    <property type="entry name" value="G PROTEIN-COUPLED RECEPTOR KINASE/RIBOSOMAL PROTEIN S6 KINASE"/>
    <property type="match status" value="1"/>
</dbReference>
<dbReference type="Gene3D" id="1.10.510.10">
    <property type="entry name" value="Transferase(Phosphotransferase) domain 1"/>
    <property type="match status" value="1"/>
</dbReference>
<organism evidence="11 12">
    <name type="scientific">Chaetoceros tenuissimus</name>
    <dbReference type="NCBI Taxonomy" id="426638"/>
    <lineage>
        <taxon>Eukaryota</taxon>
        <taxon>Sar</taxon>
        <taxon>Stramenopiles</taxon>
        <taxon>Ochrophyta</taxon>
        <taxon>Bacillariophyta</taxon>
        <taxon>Coscinodiscophyceae</taxon>
        <taxon>Chaetocerotophycidae</taxon>
        <taxon>Chaetocerotales</taxon>
        <taxon>Chaetocerotaceae</taxon>
        <taxon>Chaetoceros</taxon>
    </lineage>
</organism>
<proteinExistence type="predicted"/>
<dbReference type="InterPro" id="IPR044926">
    <property type="entry name" value="RGS_subdomain_2"/>
</dbReference>
<keyword evidence="4 11" id="KW-0418">Kinase</keyword>
<dbReference type="Gene3D" id="3.30.200.20">
    <property type="entry name" value="Phosphorylase Kinase, domain 1"/>
    <property type="match status" value="1"/>
</dbReference>
<dbReference type="InterPro" id="IPR008271">
    <property type="entry name" value="Ser/Thr_kinase_AS"/>
</dbReference>
<evidence type="ECO:0000256" key="3">
    <source>
        <dbReference type="ARBA" id="ARBA00022741"/>
    </source>
</evidence>
<evidence type="ECO:0000256" key="4">
    <source>
        <dbReference type="ARBA" id="ARBA00022777"/>
    </source>
</evidence>
<feature type="region of interest" description="Disordered" evidence="7">
    <location>
        <begin position="204"/>
        <end position="261"/>
    </location>
</feature>
<keyword evidence="5 6" id="KW-0067">ATP-binding</keyword>
<evidence type="ECO:0000313" key="11">
    <source>
        <dbReference type="EMBL" id="GFH52138.1"/>
    </source>
</evidence>
<dbReference type="PROSITE" id="PS00108">
    <property type="entry name" value="PROTEIN_KINASE_ST"/>
    <property type="match status" value="1"/>
</dbReference>
<reference evidence="11 12" key="1">
    <citation type="journal article" date="2021" name="Sci. Rep.">
        <title>The genome of the diatom Chaetoceros tenuissimus carries an ancient integrated fragment of an extant virus.</title>
        <authorList>
            <person name="Hongo Y."/>
            <person name="Kimura K."/>
            <person name="Takaki Y."/>
            <person name="Yoshida Y."/>
            <person name="Baba S."/>
            <person name="Kobayashi G."/>
            <person name="Nagasaki K."/>
            <person name="Hano T."/>
            <person name="Tomaru Y."/>
        </authorList>
    </citation>
    <scope>NUCLEOTIDE SEQUENCE [LARGE SCALE GENOMIC DNA]</scope>
    <source>
        <strain evidence="11 12">NIES-3715</strain>
    </source>
</reference>
<feature type="compositionally biased region" description="Acidic residues" evidence="7">
    <location>
        <begin position="228"/>
        <end position="244"/>
    </location>
</feature>
<dbReference type="InterPro" id="IPR000961">
    <property type="entry name" value="AGC-kinase_C"/>
</dbReference>
<dbReference type="InterPro" id="IPR000719">
    <property type="entry name" value="Prot_kinase_dom"/>
</dbReference>
<protein>
    <submittedName>
        <fullName evidence="11">Beta-adrenergic-receptor kinase</fullName>
    </submittedName>
</protein>
<evidence type="ECO:0000259" key="9">
    <source>
        <dbReference type="PROSITE" id="PS50132"/>
    </source>
</evidence>
<dbReference type="InterPro" id="IPR016137">
    <property type="entry name" value="RGS"/>
</dbReference>
<evidence type="ECO:0000256" key="7">
    <source>
        <dbReference type="SAM" id="MobiDB-lite"/>
    </source>
</evidence>
<dbReference type="Pfam" id="PF00069">
    <property type="entry name" value="Pkinase"/>
    <property type="match status" value="1"/>
</dbReference>
<dbReference type="PROSITE" id="PS50011">
    <property type="entry name" value="PROTEIN_KINASE_DOM"/>
    <property type="match status" value="1"/>
</dbReference>
<dbReference type="AlphaFoldDB" id="A0AAD3CUD6"/>
<dbReference type="GO" id="GO:0004674">
    <property type="term" value="F:protein serine/threonine kinase activity"/>
    <property type="evidence" value="ECO:0007669"/>
    <property type="project" value="UniProtKB-KW"/>
</dbReference>
<keyword evidence="2" id="KW-0808">Transferase</keyword>
<sequence>MEELQDALEDAQYVNAINLDEGPRPITAWEMPCDEEMTRWNAALMKEWTDSPDMDQLPEPFTYEWMMHSSLGFYLFATYIKETSHDYLQINFIEELLRWRYLRGQSRGSKLKRIYEQYLLPCPRDELTKQPIRPPLLTIEEVDLECTYVKPPISKEELRQLALEHMDDSCRKSAIGFHGRCYDSLMNVLEDYLSRESQAETVEISLDGNTATEDGGEDGEGSTGNGDDQQDESDDRNDDDDGDNESISSNHSTSAMSQSKLAGRALSRVPKEIFAEIEMIVLECIRLRHFDDFKKSGEWKKFINYLWHRDKKISDEDFFLMRVLGRGGFGLVTACKKGTTGTLYAMKVMNKKRIKAKKSVQLALNERACLASVDSPFVVNLKYSFQTKDDLYLILDLMTGGDLSFHLSQRGRFPKEDCLYYASRIMLGLQALHDKNYVYRDLKPENLLLAEDGRVRITDLGLATQVTPTLHGAAGTRGYWAPEMLRRNEKGKRMNYDQRVDWFSYGCVVAEMICGCNPFRSENALKFGLSKASSKEKALDYATLHMEPSFESKKFTATSTDLCRKLLQKDPKQRLGSNGCEEIMAHPWFKDLDWEMIISDRAKPPFEPLKDINAASQSEIGTFAEDRNALKLSDEDQDVYEDWDWTSQKVFCSEVIEMLIYERDTGKPLIPLTVAGSCCCAIS</sequence>
<dbReference type="InterPro" id="IPR011009">
    <property type="entry name" value="Kinase-like_dom_sf"/>
</dbReference>
<evidence type="ECO:0000259" key="10">
    <source>
        <dbReference type="PROSITE" id="PS51285"/>
    </source>
</evidence>
<comment type="caution">
    <text evidence="11">The sequence shown here is derived from an EMBL/GenBank/DDBJ whole genome shotgun (WGS) entry which is preliminary data.</text>
</comment>
<keyword evidence="1" id="KW-0723">Serine/threonine-protein kinase</keyword>
<keyword evidence="12" id="KW-1185">Reference proteome</keyword>
<dbReference type="SUPFAM" id="SSF48097">
    <property type="entry name" value="Regulator of G-protein signaling, RGS"/>
    <property type="match status" value="1"/>
</dbReference>
<evidence type="ECO:0000256" key="6">
    <source>
        <dbReference type="PROSITE-ProRule" id="PRU10141"/>
    </source>
</evidence>
<dbReference type="PROSITE" id="PS50132">
    <property type="entry name" value="RGS"/>
    <property type="match status" value="1"/>
</dbReference>
<dbReference type="Gene3D" id="1.10.167.10">
    <property type="entry name" value="Regulator of G-protein Signalling 4, domain 2"/>
    <property type="match status" value="1"/>
</dbReference>
<keyword evidence="3 6" id="KW-0547">Nucleotide-binding</keyword>
<dbReference type="PROSITE" id="PS51285">
    <property type="entry name" value="AGC_KINASE_CTER"/>
    <property type="match status" value="1"/>
</dbReference>
<dbReference type="SMART" id="SM00220">
    <property type="entry name" value="S_TKc"/>
    <property type="match status" value="1"/>
</dbReference>
<evidence type="ECO:0000259" key="8">
    <source>
        <dbReference type="PROSITE" id="PS50011"/>
    </source>
</evidence>
<dbReference type="SUPFAM" id="SSF56112">
    <property type="entry name" value="Protein kinase-like (PK-like)"/>
    <property type="match status" value="1"/>
</dbReference>
<evidence type="ECO:0000256" key="1">
    <source>
        <dbReference type="ARBA" id="ARBA00022527"/>
    </source>
</evidence>
<dbReference type="PANTHER" id="PTHR24355:SF18">
    <property type="entry name" value="G PROTEIN-COUPLED RECEPTOR KINASE"/>
    <property type="match status" value="1"/>
</dbReference>
<gene>
    <name evidence="11" type="ORF">CTEN210_08614</name>
</gene>
<feature type="binding site" evidence="6">
    <location>
        <position position="347"/>
    </location>
    <ligand>
        <name>ATP</name>
        <dbReference type="ChEBI" id="CHEBI:30616"/>
    </ligand>
</feature>
<evidence type="ECO:0000313" key="12">
    <source>
        <dbReference type="Proteomes" id="UP001054902"/>
    </source>
</evidence>
<feature type="compositionally biased region" description="Polar residues" evidence="7">
    <location>
        <begin position="247"/>
        <end position="260"/>
    </location>
</feature>
<dbReference type="EMBL" id="BLLK01000045">
    <property type="protein sequence ID" value="GFH52138.1"/>
    <property type="molecule type" value="Genomic_DNA"/>
</dbReference>
<dbReference type="InterPro" id="IPR017441">
    <property type="entry name" value="Protein_kinase_ATP_BS"/>
</dbReference>